<protein>
    <submittedName>
        <fullName evidence="2">Uncharacterized protein</fullName>
    </submittedName>
</protein>
<proteinExistence type="predicted"/>
<dbReference type="Proteomes" id="UP000001064">
    <property type="component" value="Unassembled WGS sequence"/>
</dbReference>
<accession>F0ZWP4</accession>
<dbReference type="InParanoid" id="F0ZWP4"/>
<dbReference type="KEGG" id="dpp:DICPUDRAFT_156482"/>
<dbReference type="eggNOG" id="ENOG502RBM9">
    <property type="taxonomic scope" value="Eukaryota"/>
</dbReference>
<feature type="region of interest" description="Disordered" evidence="1">
    <location>
        <begin position="14"/>
        <end position="106"/>
    </location>
</feature>
<evidence type="ECO:0000313" key="2">
    <source>
        <dbReference type="EMBL" id="EGC31642.1"/>
    </source>
</evidence>
<name>F0ZWP4_DICPU</name>
<dbReference type="OrthoDB" id="17475at2759"/>
<dbReference type="OMA" id="CTIKGRE"/>
<feature type="compositionally biased region" description="Low complexity" evidence="1">
    <location>
        <begin position="22"/>
        <end position="47"/>
    </location>
</feature>
<dbReference type="RefSeq" id="XP_003291840.1">
    <property type="nucleotide sequence ID" value="XM_003291792.1"/>
</dbReference>
<organism evidence="2 3">
    <name type="scientific">Dictyostelium purpureum</name>
    <name type="common">Slime mold</name>
    <dbReference type="NCBI Taxonomy" id="5786"/>
    <lineage>
        <taxon>Eukaryota</taxon>
        <taxon>Amoebozoa</taxon>
        <taxon>Evosea</taxon>
        <taxon>Eumycetozoa</taxon>
        <taxon>Dictyostelia</taxon>
        <taxon>Dictyosteliales</taxon>
        <taxon>Dictyosteliaceae</taxon>
        <taxon>Dictyostelium</taxon>
    </lineage>
</organism>
<dbReference type="GeneID" id="10505587"/>
<dbReference type="FunCoup" id="F0ZWP4">
    <property type="interactions" value="743"/>
</dbReference>
<dbReference type="EMBL" id="GL871240">
    <property type="protein sequence ID" value="EGC31642.1"/>
    <property type="molecule type" value="Genomic_DNA"/>
</dbReference>
<feature type="compositionally biased region" description="Low complexity" evidence="1">
    <location>
        <begin position="61"/>
        <end position="106"/>
    </location>
</feature>
<dbReference type="AlphaFoldDB" id="F0ZWP4"/>
<sequence length="833" mass="93394">MNKFNKIFRKSMAIGSHGGENSLSSSPPKSYSGSSGSGSSLNHSTGSAPNSHHHPNIQHYSSSPNLLSNTNNNNNNNNTSVSSGSLSSSPSSISASTSTSSRSLNNNIASTSIGSNGGGPSSNNLYSQYNPLPCIDFEQIFLPYIRDGDRIKNYFLVHSILSKKGIPTTAQGVIEHQQQHQNQDGTIITTTIIRNRSQSEQDSQSKSSWQPFYKKNSNVSFLVICSKNIVILDATSHPFTITKKISIGDIKEIVFETSDLGLFTIELNPNPHTDHSNPNLLFFTVGCEKKDIFEQLNQSFDEMLKDYYSDKNKDLFILKKCNMLSSVDQTYKKEFKNHVNQLLDEISMYGFTAQDLWEGNADLKFWVDKIKDKIEWNSDERFLVEFILPQEMNCKRVYRVPNDIPIKEIINFLCIKAQIIQDSSIFTLATIKGKELDEIDVLGDYGLGSFFDNWQLVLVEKGKTRSAGLFNLEVHFPDSPEYRGRYHRVLELDGYMCASKLVNYIGEQMEINKSHLYSIKLEIIVNNSNNGNNSASLPSSNSIVLEDEDYLTTHGLGSKFLKCKLKLIPKKLPKASKDKLKNLEVTKLIIDDIVENAWKEFNQRKQEKASIICNEIINSIIDTTVIECQRASTLSLRMASLSIVGRAAMYKILAQKEQEELNYYKLEGQKAIINQAKDLVNSLSPVAGPSSDVQLDDKTGSNSLHRVAPPPPPPILGFKNFKPKKKAIEETSSTSTPAHLKMNNPMMGLGSVDMNQILGMRNKLRSLKKPEEEDSKLNQEDRNKMVNFTLRNTKNIQKNQSNPVVTNETNELMQKLQKRHQAAALDAEDLGDS</sequence>
<keyword evidence="3" id="KW-1185">Reference proteome</keyword>
<evidence type="ECO:0000313" key="3">
    <source>
        <dbReference type="Proteomes" id="UP000001064"/>
    </source>
</evidence>
<dbReference type="VEuPathDB" id="AmoebaDB:DICPUDRAFT_156482"/>
<gene>
    <name evidence="2" type="ORF">DICPUDRAFT_156482</name>
</gene>
<reference evidence="3" key="1">
    <citation type="journal article" date="2011" name="Genome Biol.">
        <title>Comparative genomics of the social amoebae Dictyostelium discoideum and Dictyostelium purpureum.</title>
        <authorList>
            <consortium name="US DOE Joint Genome Institute (JGI-PGF)"/>
            <person name="Sucgang R."/>
            <person name="Kuo A."/>
            <person name="Tian X."/>
            <person name="Salerno W."/>
            <person name="Parikh A."/>
            <person name="Feasley C.L."/>
            <person name="Dalin E."/>
            <person name="Tu H."/>
            <person name="Huang E."/>
            <person name="Barry K."/>
            <person name="Lindquist E."/>
            <person name="Shapiro H."/>
            <person name="Bruce D."/>
            <person name="Schmutz J."/>
            <person name="Salamov A."/>
            <person name="Fey P."/>
            <person name="Gaudet P."/>
            <person name="Anjard C."/>
            <person name="Babu M.M."/>
            <person name="Basu S."/>
            <person name="Bushmanova Y."/>
            <person name="van der Wel H."/>
            <person name="Katoh-Kurasawa M."/>
            <person name="Dinh C."/>
            <person name="Coutinho P.M."/>
            <person name="Saito T."/>
            <person name="Elias M."/>
            <person name="Schaap P."/>
            <person name="Kay R.R."/>
            <person name="Henrissat B."/>
            <person name="Eichinger L."/>
            <person name="Rivero F."/>
            <person name="Putnam N.H."/>
            <person name="West C.M."/>
            <person name="Loomis W.F."/>
            <person name="Chisholm R.L."/>
            <person name="Shaulsky G."/>
            <person name="Strassmann J.E."/>
            <person name="Queller D.C."/>
            <person name="Kuspa A."/>
            <person name="Grigoriev I.V."/>
        </authorList>
    </citation>
    <scope>NUCLEOTIDE SEQUENCE [LARGE SCALE GENOMIC DNA]</scope>
    <source>
        <strain evidence="3">QSDP1</strain>
    </source>
</reference>
<evidence type="ECO:0000256" key="1">
    <source>
        <dbReference type="SAM" id="MobiDB-lite"/>
    </source>
</evidence>